<gene>
    <name evidence="8" type="ORF">DFP72DRAFT_565005</name>
</gene>
<dbReference type="OrthoDB" id="272512at2759"/>
<dbReference type="AlphaFoldDB" id="A0A8H6MBW5"/>
<protein>
    <recommendedName>
        <fullName evidence="10">Phospholipid/glycerol acyltransferase domain-containing protein</fullName>
    </recommendedName>
</protein>
<evidence type="ECO:0000313" key="9">
    <source>
        <dbReference type="Proteomes" id="UP000521943"/>
    </source>
</evidence>
<keyword evidence="5 7" id="KW-0472">Membrane</keyword>
<evidence type="ECO:0000313" key="8">
    <source>
        <dbReference type="EMBL" id="KAF6762710.1"/>
    </source>
</evidence>
<evidence type="ECO:0000256" key="5">
    <source>
        <dbReference type="ARBA" id="ARBA00023136"/>
    </source>
</evidence>
<organism evidence="8 9">
    <name type="scientific">Ephemerocybe angulata</name>
    <dbReference type="NCBI Taxonomy" id="980116"/>
    <lineage>
        <taxon>Eukaryota</taxon>
        <taxon>Fungi</taxon>
        <taxon>Dikarya</taxon>
        <taxon>Basidiomycota</taxon>
        <taxon>Agaricomycotina</taxon>
        <taxon>Agaricomycetes</taxon>
        <taxon>Agaricomycetidae</taxon>
        <taxon>Agaricales</taxon>
        <taxon>Agaricineae</taxon>
        <taxon>Psathyrellaceae</taxon>
        <taxon>Ephemerocybe</taxon>
    </lineage>
</organism>
<evidence type="ECO:0000256" key="6">
    <source>
        <dbReference type="ARBA" id="ARBA00023315"/>
    </source>
</evidence>
<reference evidence="8 9" key="1">
    <citation type="submission" date="2020-07" db="EMBL/GenBank/DDBJ databases">
        <title>Comparative genomics of pyrophilous fungi reveals a link between fire events and developmental genes.</title>
        <authorList>
            <consortium name="DOE Joint Genome Institute"/>
            <person name="Steindorff A.S."/>
            <person name="Carver A."/>
            <person name="Calhoun S."/>
            <person name="Stillman K."/>
            <person name="Liu H."/>
            <person name="Lipzen A."/>
            <person name="Pangilinan J."/>
            <person name="Labutti K."/>
            <person name="Bruns T.D."/>
            <person name="Grigoriev I.V."/>
        </authorList>
    </citation>
    <scope>NUCLEOTIDE SEQUENCE [LARGE SCALE GENOMIC DNA]</scope>
    <source>
        <strain evidence="8 9">CBS 144469</strain>
    </source>
</reference>
<name>A0A8H6MBW5_9AGAR</name>
<dbReference type="EMBL" id="JACGCI010000007">
    <property type="protein sequence ID" value="KAF6762710.1"/>
    <property type="molecule type" value="Genomic_DNA"/>
</dbReference>
<feature type="transmembrane region" description="Helical" evidence="7">
    <location>
        <begin position="46"/>
        <end position="69"/>
    </location>
</feature>
<keyword evidence="3 7" id="KW-1133">Transmembrane helix</keyword>
<evidence type="ECO:0008006" key="10">
    <source>
        <dbReference type="Google" id="ProtNLM"/>
    </source>
</evidence>
<proteinExistence type="predicted"/>
<keyword evidence="2 7" id="KW-0812">Transmembrane</keyword>
<evidence type="ECO:0000256" key="1">
    <source>
        <dbReference type="ARBA" id="ARBA00022679"/>
    </source>
</evidence>
<evidence type="ECO:0000256" key="2">
    <source>
        <dbReference type="ARBA" id="ARBA00022692"/>
    </source>
</evidence>
<dbReference type="GO" id="GO:0006629">
    <property type="term" value="P:lipid metabolic process"/>
    <property type="evidence" value="ECO:0007669"/>
    <property type="project" value="UniProtKB-KW"/>
</dbReference>
<keyword evidence="6" id="KW-0012">Acyltransferase</keyword>
<evidence type="ECO:0000256" key="4">
    <source>
        <dbReference type="ARBA" id="ARBA00023098"/>
    </source>
</evidence>
<dbReference type="GO" id="GO:0016746">
    <property type="term" value="F:acyltransferase activity"/>
    <property type="evidence" value="ECO:0007669"/>
    <property type="project" value="UniProtKB-KW"/>
</dbReference>
<keyword evidence="4" id="KW-0443">Lipid metabolism</keyword>
<keyword evidence="9" id="KW-1185">Reference proteome</keyword>
<evidence type="ECO:0000256" key="7">
    <source>
        <dbReference type="SAM" id="Phobius"/>
    </source>
</evidence>
<dbReference type="PANTHER" id="PTHR23063">
    <property type="entry name" value="PHOSPHOLIPID ACYLTRANSFERASE"/>
    <property type="match status" value="1"/>
</dbReference>
<dbReference type="PANTHER" id="PTHR23063:SF60">
    <property type="entry name" value="LYSOPHOSPHATIDIC ACID:OLEOYL-COA ACYLTRANSFERASE 1"/>
    <property type="match status" value="1"/>
</dbReference>
<keyword evidence="1" id="KW-0808">Transferase</keyword>
<accession>A0A8H6MBW5</accession>
<sequence>MEKFSSYRDAGTGIQPFLTPLPPAGSEILVQATLPIRYALAAVRTALLLVLLLAYVLIVRVALLIFLPISPVYDLLVHLNTAILGRSALFILGLVWIPVDYITKKRKSALKTEVPWNPKAGDIIVSNWVSWIELIWLAIRFNPIFVLPVPASEASTAQKLPTPSSNASPIAYTPGRRTGTGSANIQQAARSASARIPVAGFRQVSLLQMITSTGRVPYIAGPSDQLKTIEDIRKKARQPIVVFPESTTSNGRGLLRFANVFNMSVPVKGFDVFVMCVRYDPPTAFVPSLAHSIPSRFLNPLLHLTSLTAAPSLLSISIRLLALSDSPSSQLFMANEYVSGTPGEDQLTESCATLISQIGKLKQTGMGWEDKASLLQLYWGKKR</sequence>
<feature type="transmembrane region" description="Helical" evidence="7">
    <location>
        <begin position="75"/>
        <end position="97"/>
    </location>
</feature>
<comment type="caution">
    <text evidence="8">The sequence shown here is derived from an EMBL/GenBank/DDBJ whole genome shotgun (WGS) entry which is preliminary data.</text>
</comment>
<evidence type="ECO:0000256" key="3">
    <source>
        <dbReference type="ARBA" id="ARBA00022989"/>
    </source>
</evidence>
<dbReference type="Proteomes" id="UP000521943">
    <property type="component" value="Unassembled WGS sequence"/>
</dbReference>